<evidence type="ECO:0000256" key="2">
    <source>
        <dbReference type="ARBA" id="ARBA00022490"/>
    </source>
</evidence>
<keyword evidence="11" id="KW-1185">Reference proteome</keyword>
<dbReference type="PANTHER" id="PTHR10695">
    <property type="entry name" value="DEPHOSPHO-COA KINASE-RELATED"/>
    <property type="match status" value="1"/>
</dbReference>
<dbReference type="FunFam" id="3.40.50.300:FF:000991">
    <property type="entry name" value="Dephospho-CoA kinase"/>
    <property type="match status" value="1"/>
</dbReference>
<evidence type="ECO:0000256" key="6">
    <source>
        <dbReference type="ARBA" id="ARBA00022840"/>
    </source>
</evidence>
<keyword evidence="7 8" id="KW-0173">Coenzyme A biosynthesis</keyword>
<evidence type="ECO:0000256" key="4">
    <source>
        <dbReference type="ARBA" id="ARBA00022741"/>
    </source>
</evidence>
<evidence type="ECO:0000256" key="7">
    <source>
        <dbReference type="ARBA" id="ARBA00022993"/>
    </source>
</evidence>
<comment type="caution">
    <text evidence="10">The sequence shown here is derived from an EMBL/GenBank/DDBJ whole genome shotgun (WGS) entry which is preliminary data.</text>
</comment>
<dbReference type="GO" id="GO:0005737">
    <property type="term" value="C:cytoplasm"/>
    <property type="evidence" value="ECO:0007669"/>
    <property type="project" value="UniProtKB-SubCell"/>
</dbReference>
<keyword evidence="2 8" id="KW-0963">Cytoplasm</keyword>
<evidence type="ECO:0000313" key="11">
    <source>
        <dbReference type="Proteomes" id="UP000187485"/>
    </source>
</evidence>
<comment type="similarity">
    <text evidence="1 8">Belongs to the CoaE family.</text>
</comment>
<dbReference type="RefSeq" id="WP_075859961.1">
    <property type="nucleotide sequence ID" value="NZ_BDJK01000055.1"/>
</dbReference>
<keyword evidence="3 8" id="KW-0808">Transferase</keyword>
<dbReference type="InterPro" id="IPR027417">
    <property type="entry name" value="P-loop_NTPase"/>
</dbReference>
<protein>
    <recommendedName>
        <fullName evidence="8 9">Dephospho-CoA kinase</fullName>
        <ecNumber evidence="8 9">2.7.1.24</ecNumber>
    </recommendedName>
    <alternativeName>
        <fullName evidence="8">Dephosphocoenzyme A kinase</fullName>
    </alternativeName>
</protein>
<dbReference type="GO" id="GO:0005524">
    <property type="term" value="F:ATP binding"/>
    <property type="evidence" value="ECO:0007669"/>
    <property type="project" value="UniProtKB-UniRule"/>
</dbReference>
<evidence type="ECO:0000256" key="5">
    <source>
        <dbReference type="ARBA" id="ARBA00022777"/>
    </source>
</evidence>
<comment type="pathway">
    <text evidence="8">Cofactor biosynthesis; coenzyme A biosynthesis; CoA from (R)-pantothenate: step 5/5.</text>
</comment>
<dbReference type="GO" id="GO:0015937">
    <property type="term" value="P:coenzyme A biosynthetic process"/>
    <property type="evidence" value="ECO:0007669"/>
    <property type="project" value="UniProtKB-UniRule"/>
</dbReference>
<comment type="function">
    <text evidence="8">Catalyzes the phosphorylation of the 3'-hydroxyl group of dephosphocoenzyme A to form coenzyme A.</text>
</comment>
<evidence type="ECO:0000256" key="8">
    <source>
        <dbReference type="HAMAP-Rule" id="MF_00376"/>
    </source>
</evidence>
<dbReference type="CDD" id="cd02022">
    <property type="entry name" value="DPCK"/>
    <property type="match status" value="1"/>
</dbReference>
<dbReference type="STRING" id="870242.cpu_20720"/>
<evidence type="ECO:0000313" key="10">
    <source>
        <dbReference type="EMBL" id="GAV23562.1"/>
    </source>
</evidence>
<accession>A0A1L8CXB2</accession>
<dbReference type="EC" id="2.7.1.24" evidence="8 9"/>
<keyword evidence="4 8" id="KW-0547">Nucleotide-binding</keyword>
<sequence>MPVIGLTGGIASGKSTVSKLLEEHGFIIIDADQIAREILNPGKPAYQKVIANFGREILKEDGQIDRIKLGKIVFSDPEKLALLNRLTHPEVGKEIRSQLNQLKEAGIDRIVLDIPLLFEAQMQDLVDIIWVVYVPEEEQIKRLMTRNGFTREEAIKRIRSQMPLDEKARLADVVIDNSGSLEKTREQIIAILQEWK</sequence>
<gene>
    <name evidence="8" type="primary">coaE</name>
    <name evidence="10" type="ORF">cpu_20720</name>
</gene>
<keyword evidence="5 8" id="KW-0418">Kinase</keyword>
<dbReference type="GO" id="GO:0004140">
    <property type="term" value="F:dephospho-CoA kinase activity"/>
    <property type="evidence" value="ECO:0007669"/>
    <property type="project" value="UniProtKB-UniRule"/>
</dbReference>
<keyword evidence="6 8" id="KW-0067">ATP-binding</keyword>
<dbReference type="InterPro" id="IPR001977">
    <property type="entry name" value="Depp_CoAkinase"/>
</dbReference>
<dbReference type="SUPFAM" id="SSF52540">
    <property type="entry name" value="P-loop containing nucleoside triphosphate hydrolases"/>
    <property type="match status" value="1"/>
</dbReference>
<feature type="binding site" evidence="8">
    <location>
        <begin position="11"/>
        <end position="16"/>
    </location>
    <ligand>
        <name>ATP</name>
        <dbReference type="ChEBI" id="CHEBI:30616"/>
    </ligand>
</feature>
<dbReference type="NCBIfam" id="TIGR00152">
    <property type="entry name" value="dephospho-CoA kinase"/>
    <property type="match status" value="1"/>
</dbReference>
<organism evidence="10 11">
    <name type="scientific">Carboxydothermus pertinax</name>
    <dbReference type="NCBI Taxonomy" id="870242"/>
    <lineage>
        <taxon>Bacteria</taxon>
        <taxon>Bacillati</taxon>
        <taxon>Bacillota</taxon>
        <taxon>Clostridia</taxon>
        <taxon>Thermoanaerobacterales</taxon>
        <taxon>Thermoanaerobacteraceae</taxon>
        <taxon>Carboxydothermus</taxon>
    </lineage>
</organism>
<dbReference type="UniPathway" id="UPA00241">
    <property type="reaction ID" value="UER00356"/>
</dbReference>
<dbReference type="Gene3D" id="3.40.50.300">
    <property type="entry name" value="P-loop containing nucleotide triphosphate hydrolases"/>
    <property type="match status" value="1"/>
</dbReference>
<name>A0A1L8CXB2_9THEO</name>
<dbReference type="AlphaFoldDB" id="A0A1L8CXB2"/>
<dbReference type="PANTHER" id="PTHR10695:SF46">
    <property type="entry name" value="BIFUNCTIONAL COENZYME A SYNTHASE-RELATED"/>
    <property type="match status" value="1"/>
</dbReference>
<dbReference type="OrthoDB" id="9812943at2"/>
<dbReference type="Pfam" id="PF01121">
    <property type="entry name" value="CoaE"/>
    <property type="match status" value="1"/>
</dbReference>
<comment type="subcellular location">
    <subcellularLocation>
        <location evidence="8">Cytoplasm</location>
    </subcellularLocation>
</comment>
<dbReference type="EMBL" id="BDJK01000055">
    <property type="protein sequence ID" value="GAV23562.1"/>
    <property type="molecule type" value="Genomic_DNA"/>
</dbReference>
<dbReference type="HAMAP" id="MF_00376">
    <property type="entry name" value="Dephospho_CoA_kinase"/>
    <property type="match status" value="1"/>
</dbReference>
<evidence type="ECO:0000256" key="1">
    <source>
        <dbReference type="ARBA" id="ARBA00009018"/>
    </source>
</evidence>
<dbReference type="PROSITE" id="PS51219">
    <property type="entry name" value="DPCK"/>
    <property type="match status" value="1"/>
</dbReference>
<comment type="catalytic activity">
    <reaction evidence="8">
        <text>3'-dephospho-CoA + ATP = ADP + CoA + H(+)</text>
        <dbReference type="Rhea" id="RHEA:18245"/>
        <dbReference type="ChEBI" id="CHEBI:15378"/>
        <dbReference type="ChEBI" id="CHEBI:30616"/>
        <dbReference type="ChEBI" id="CHEBI:57287"/>
        <dbReference type="ChEBI" id="CHEBI:57328"/>
        <dbReference type="ChEBI" id="CHEBI:456216"/>
        <dbReference type="EC" id="2.7.1.24"/>
    </reaction>
</comment>
<reference evidence="11" key="1">
    <citation type="submission" date="2016-12" db="EMBL/GenBank/DDBJ databases">
        <title>Draft Genome Sequences od Carboxydothermus pertinax and islandicus, Hydrogenogenic Carboxydotrophic Bacteria.</title>
        <authorList>
            <person name="Fukuyama Y."/>
            <person name="Ohmae K."/>
            <person name="Yoneda Y."/>
            <person name="Yoshida T."/>
            <person name="Sako Y."/>
        </authorList>
    </citation>
    <scope>NUCLEOTIDE SEQUENCE [LARGE SCALE GENOMIC DNA]</scope>
    <source>
        <strain evidence="11">Ug1</strain>
    </source>
</reference>
<evidence type="ECO:0000256" key="3">
    <source>
        <dbReference type="ARBA" id="ARBA00022679"/>
    </source>
</evidence>
<proteinExistence type="inferred from homology"/>
<evidence type="ECO:0000256" key="9">
    <source>
        <dbReference type="NCBIfam" id="TIGR00152"/>
    </source>
</evidence>
<dbReference type="Proteomes" id="UP000187485">
    <property type="component" value="Unassembled WGS sequence"/>
</dbReference>